<feature type="region of interest" description="Disordered" evidence="1">
    <location>
        <begin position="24"/>
        <end position="70"/>
    </location>
</feature>
<dbReference type="Proteomes" id="UP001202328">
    <property type="component" value="Unassembled WGS sequence"/>
</dbReference>
<feature type="region of interest" description="Disordered" evidence="1">
    <location>
        <begin position="151"/>
        <end position="192"/>
    </location>
</feature>
<proteinExistence type="predicted"/>
<name>A0AAD4TF58_9MAGN</name>
<sequence length="320" mass="36757">MKLFPQPITSPNRIEKYSPTLIRSIRSNNGRSKSRRRSSSSSSTLSPMFSIRTTKRNNNGRNETTLEPSSPKVNCCGEIRVKRSSSNQTTNKKIVKTNHTHSHNWIQKVLFCKCCSIAKTKKKSRPVLGKWLVCLQIGCFQKRVEQVVVEDDNNNNMESGKEDKTEESQDGHDDDDKGEEISEPVVSVSTSPPKNALLLMRSRSESYYRPTSLAHLFWGSPNDQEEDEVTEQNVNPRWSKDTKIEEKDFGVSEEIISPTDKTGDELKKARMIFDQFSPRVLRRSKSDPARISEEVINDSENSLWKRRRLGFEFEEEEEHS</sequence>
<dbReference type="PANTHER" id="PTHR33448">
    <property type="entry name" value="CHLOROPLAST PROTEIN HCF243-RELATED"/>
    <property type="match status" value="1"/>
</dbReference>
<feature type="compositionally biased region" description="Low complexity" evidence="1">
    <location>
        <begin position="183"/>
        <end position="192"/>
    </location>
</feature>
<dbReference type="PANTHER" id="PTHR33448:SF10">
    <property type="entry name" value="PROTAMINE P1 FAMILY PROTEIN"/>
    <property type="match status" value="1"/>
</dbReference>
<dbReference type="AlphaFoldDB" id="A0AAD4TF58"/>
<gene>
    <name evidence="2" type="ORF">MKW98_003184</name>
</gene>
<evidence type="ECO:0000313" key="2">
    <source>
        <dbReference type="EMBL" id="KAI3957463.1"/>
    </source>
</evidence>
<feature type="compositionally biased region" description="Basic and acidic residues" evidence="1">
    <location>
        <begin position="159"/>
        <end position="175"/>
    </location>
</feature>
<keyword evidence="3" id="KW-1185">Reference proteome</keyword>
<accession>A0AAD4TF58</accession>
<feature type="compositionally biased region" description="Polar residues" evidence="1">
    <location>
        <begin position="56"/>
        <end position="70"/>
    </location>
</feature>
<evidence type="ECO:0000256" key="1">
    <source>
        <dbReference type="SAM" id="MobiDB-lite"/>
    </source>
</evidence>
<comment type="caution">
    <text evidence="2">The sequence shown here is derived from an EMBL/GenBank/DDBJ whole genome shotgun (WGS) entry which is preliminary data.</text>
</comment>
<dbReference type="EMBL" id="JAJJMB010001336">
    <property type="protein sequence ID" value="KAI3957463.1"/>
    <property type="molecule type" value="Genomic_DNA"/>
</dbReference>
<reference evidence="2" key="1">
    <citation type="submission" date="2022-04" db="EMBL/GenBank/DDBJ databases">
        <title>A functionally conserved STORR gene fusion in Papaver species that diverged 16.8 million years ago.</title>
        <authorList>
            <person name="Catania T."/>
        </authorList>
    </citation>
    <scope>NUCLEOTIDE SEQUENCE</scope>
    <source>
        <strain evidence="2">S-188037</strain>
    </source>
</reference>
<protein>
    <submittedName>
        <fullName evidence="2">Uncharacterized protein</fullName>
    </submittedName>
</protein>
<organism evidence="2 3">
    <name type="scientific">Papaver atlanticum</name>
    <dbReference type="NCBI Taxonomy" id="357466"/>
    <lineage>
        <taxon>Eukaryota</taxon>
        <taxon>Viridiplantae</taxon>
        <taxon>Streptophyta</taxon>
        <taxon>Embryophyta</taxon>
        <taxon>Tracheophyta</taxon>
        <taxon>Spermatophyta</taxon>
        <taxon>Magnoliopsida</taxon>
        <taxon>Ranunculales</taxon>
        <taxon>Papaveraceae</taxon>
        <taxon>Papaveroideae</taxon>
        <taxon>Papaver</taxon>
    </lineage>
</organism>
<evidence type="ECO:0000313" key="3">
    <source>
        <dbReference type="Proteomes" id="UP001202328"/>
    </source>
</evidence>